<sequence length="136" mass="14847">MESRFPDPYDDQGDIGNPGGWIPDSLSEHHGDEDAISFTGNPDIRDPKGMKRNDRLRAGGARKLEFPATSRVASRTESRFPNPYDGQDDIGNPVRRIPDSLSEHHGDEDAISFTGNLDIQVPEGMKRNDGLCAGGA</sequence>
<reference evidence="2" key="1">
    <citation type="journal article" date="2022" name="bioRxiv">
        <title>Sequencing and chromosome-scale assembly of the giantPleurodeles waltlgenome.</title>
        <authorList>
            <person name="Brown T."/>
            <person name="Elewa A."/>
            <person name="Iarovenko S."/>
            <person name="Subramanian E."/>
            <person name="Araus A.J."/>
            <person name="Petzold A."/>
            <person name="Susuki M."/>
            <person name="Suzuki K.-i.T."/>
            <person name="Hayashi T."/>
            <person name="Toyoda A."/>
            <person name="Oliveira C."/>
            <person name="Osipova E."/>
            <person name="Leigh N.D."/>
            <person name="Simon A."/>
            <person name="Yun M.H."/>
        </authorList>
    </citation>
    <scope>NUCLEOTIDE SEQUENCE</scope>
    <source>
        <strain evidence="2">20211129_DDA</strain>
        <tissue evidence="2">Liver</tissue>
    </source>
</reference>
<proteinExistence type="predicted"/>
<accession>A0AAV7PSM9</accession>
<feature type="compositionally biased region" description="Basic and acidic residues" evidence="1">
    <location>
        <begin position="43"/>
        <end position="65"/>
    </location>
</feature>
<evidence type="ECO:0000313" key="2">
    <source>
        <dbReference type="EMBL" id="KAJ1130451.1"/>
    </source>
</evidence>
<comment type="caution">
    <text evidence="2">The sequence shown here is derived from an EMBL/GenBank/DDBJ whole genome shotgun (WGS) entry which is preliminary data.</text>
</comment>
<feature type="region of interest" description="Disordered" evidence="1">
    <location>
        <begin position="1"/>
        <end position="117"/>
    </location>
</feature>
<dbReference type="Proteomes" id="UP001066276">
    <property type="component" value="Chromosome 7"/>
</dbReference>
<organism evidence="2 3">
    <name type="scientific">Pleurodeles waltl</name>
    <name type="common">Iberian ribbed newt</name>
    <dbReference type="NCBI Taxonomy" id="8319"/>
    <lineage>
        <taxon>Eukaryota</taxon>
        <taxon>Metazoa</taxon>
        <taxon>Chordata</taxon>
        <taxon>Craniata</taxon>
        <taxon>Vertebrata</taxon>
        <taxon>Euteleostomi</taxon>
        <taxon>Amphibia</taxon>
        <taxon>Batrachia</taxon>
        <taxon>Caudata</taxon>
        <taxon>Salamandroidea</taxon>
        <taxon>Salamandridae</taxon>
        <taxon>Pleurodelinae</taxon>
        <taxon>Pleurodeles</taxon>
    </lineage>
</organism>
<evidence type="ECO:0000256" key="1">
    <source>
        <dbReference type="SAM" id="MobiDB-lite"/>
    </source>
</evidence>
<keyword evidence="3" id="KW-1185">Reference proteome</keyword>
<protein>
    <submittedName>
        <fullName evidence="2">Uncharacterized protein</fullName>
    </submittedName>
</protein>
<dbReference type="EMBL" id="JANPWB010000011">
    <property type="protein sequence ID" value="KAJ1130451.1"/>
    <property type="molecule type" value="Genomic_DNA"/>
</dbReference>
<evidence type="ECO:0000313" key="3">
    <source>
        <dbReference type="Proteomes" id="UP001066276"/>
    </source>
</evidence>
<feature type="compositionally biased region" description="Basic and acidic residues" evidence="1">
    <location>
        <begin position="96"/>
        <end position="108"/>
    </location>
</feature>
<gene>
    <name evidence="2" type="ORF">NDU88_008804</name>
</gene>
<name>A0AAV7PSM9_PLEWA</name>
<dbReference type="AlphaFoldDB" id="A0AAV7PSM9"/>